<gene>
    <name evidence="2" type="ORF">DBV15_03447</name>
</gene>
<evidence type="ECO:0000313" key="2">
    <source>
        <dbReference type="EMBL" id="TGZ47571.1"/>
    </source>
</evidence>
<evidence type="ECO:0000313" key="3">
    <source>
        <dbReference type="Proteomes" id="UP000310200"/>
    </source>
</evidence>
<comment type="caution">
    <text evidence="2">The sequence shown here is derived from an EMBL/GenBank/DDBJ whole genome shotgun (WGS) entry which is preliminary data.</text>
</comment>
<keyword evidence="1" id="KW-0732">Signal</keyword>
<organism evidence="2 3">
    <name type="scientific">Temnothorax longispinosus</name>
    <dbReference type="NCBI Taxonomy" id="300112"/>
    <lineage>
        <taxon>Eukaryota</taxon>
        <taxon>Metazoa</taxon>
        <taxon>Ecdysozoa</taxon>
        <taxon>Arthropoda</taxon>
        <taxon>Hexapoda</taxon>
        <taxon>Insecta</taxon>
        <taxon>Pterygota</taxon>
        <taxon>Neoptera</taxon>
        <taxon>Endopterygota</taxon>
        <taxon>Hymenoptera</taxon>
        <taxon>Apocrita</taxon>
        <taxon>Aculeata</taxon>
        <taxon>Formicoidea</taxon>
        <taxon>Formicidae</taxon>
        <taxon>Myrmicinae</taxon>
        <taxon>Temnothorax</taxon>
    </lineage>
</organism>
<name>A0A4S2KE11_9HYME</name>
<feature type="chain" id="PRO_5020765934" evidence="1">
    <location>
        <begin position="20"/>
        <end position="225"/>
    </location>
</feature>
<dbReference type="Proteomes" id="UP000310200">
    <property type="component" value="Unassembled WGS sequence"/>
</dbReference>
<evidence type="ECO:0000256" key="1">
    <source>
        <dbReference type="SAM" id="SignalP"/>
    </source>
</evidence>
<proteinExistence type="predicted"/>
<dbReference type="AlphaFoldDB" id="A0A4S2KE11"/>
<accession>A0A4S2KE11</accession>
<sequence length="225" mass="25370">MLWRLVILLLLVVARPAASYFNLFLSYAEVRRLLGINPVRGDLRTGKLAVTHISYRNSLLKRSFSTLWLFSTQHAQLSDRAVNGVFIDSDLIRTSGVAANTAIAMRRSSRVESHSSRFTRGVRKARCLKLAYSVEPMPKQLESEIHTLVNICGSATDNVISHSTGVFNHGFVEHDGPRLSQNSFLFLSSVPHDRPRSKKSISIVHVPNGYLRIIGNEEEEQPRRY</sequence>
<protein>
    <submittedName>
        <fullName evidence="2">Uncharacterized protein</fullName>
    </submittedName>
</protein>
<keyword evidence="3" id="KW-1185">Reference proteome</keyword>
<dbReference type="EMBL" id="QBLH01002723">
    <property type="protein sequence ID" value="TGZ47571.1"/>
    <property type="molecule type" value="Genomic_DNA"/>
</dbReference>
<feature type="signal peptide" evidence="1">
    <location>
        <begin position="1"/>
        <end position="19"/>
    </location>
</feature>
<reference evidence="2 3" key="1">
    <citation type="journal article" date="2019" name="Philos. Trans. R. Soc. Lond., B, Biol. Sci.">
        <title>Ant behaviour and brain gene expression of defending hosts depend on the ecological success of the intruding social parasite.</title>
        <authorList>
            <person name="Kaur R."/>
            <person name="Stoldt M."/>
            <person name="Jongepier E."/>
            <person name="Feldmeyer B."/>
            <person name="Menzel F."/>
            <person name="Bornberg-Bauer E."/>
            <person name="Foitzik S."/>
        </authorList>
    </citation>
    <scope>NUCLEOTIDE SEQUENCE [LARGE SCALE GENOMIC DNA]</scope>
    <source>
        <tissue evidence="2">Whole body</tissue>
    </source>
</reference>